<dbReference type="Pfam" id="PF00583">
    <property type="entry name" value="Acetyltransf_1"/>
    <property type="match status" value="1"/>
</dbReference>
<dbReference type="EMBL" id="JACHFW010000006">
    <property type="protein sequence ID" value="MBB5264688.1"/>
    <property type="molecule type" value="Genomic_DNA"/>
</dbReference>
<dbReference type="PANTHER" id="PTHR10908">
    <property type="entry name" value="SEROTONIN N-ACETYLTRANSFERASE"/>
    <property type="match status" value="1"/>
</dbReference>
<dbReference type="CDD" id="cd04301">
    <property type="entry name" value="NAT_SF"/>
    <property type="match status" value="1"/>
</dbReference>
<dbReference type="AlphaFoldDB" id="A0A7W8HAD3"/>
<reference evidence="4 5" key="1">
    <citation type="submission" date="2020-08" db="EMBL/GenBank/DDBJ databases">
        <title>Genomic Encyclopedia of Type Strains, Phase IV (KMG-IV): sequencing the most valuable type-strain genomes for metagenomic binning, comparative biology and taxonomic classification.</title>
        <authorList>
            <person name="Goeker M."/>
        </authorList>
    </citation>
    <scope>NUCLEOTIDE SEQUENCE [LARGE SCALE GENOMIC DNA]</scope>
    <source>
        <strain evidence="4 5">DSM 106146</strain>
    </source>
</reference>
<keyword evidence="4" id="KW-0689">Ribosomal protein</keyword>
<comment type="caution">
    <text evidence="4">The sequence shown here is derived from an EMBL/GenBank/DDBJ whole genome shotgun (WGS) entry which is preliminary data.</text>
</comment>
<gene>
    <name evidence="4" type="ORF">HNP82_001816</name>
</gene>
<evidence type="ECO:0000256" key="1">
    <source>
        <dbReference type="ARBA" id="ARBA00022679"/>
    </source>
</evidence>
<dbReference type="InterPro" id="IPR016181">
    <property type="entry name" value="Acyl_CoA_acyltransferase"/>
</dbReference>
<proteinExistence type="predicted"/>
<evidence type="ECO:0000313" key="4">
    <source>
        <dbReference type="EMBL" id="MBB5264688.1"/>
    </source>
</evidence>
<evidence type="ECO:0000259" key="3">
    <source>
        <dbReference type="PROSITE" id="PS51186"/>
    </source>
</evidence>
<keyword evidence="1" id="KW-0808">Transferase</keyword>
<name>A0A7W8HAD3_9FIRM</name>
<sequence>MTLELNAEGSWEKYALPDEKLWERFEFRSIGPEEGEQAAQIEQICFPPNEACTKERMLKRVENAAGQFLVAVDRQTGKLAGFLNGLATDEGTLRDEFFTDITLHDPAGENVMILGLDVLPSYRGQGIARELMYEYFRREKAHGRRKIILTCLSQKVAMYRKMGFEDRGISESAWGGEQWHEMVFNID</sequence>
<keyword evidence="4" id="KW-0687">Ribonucleoprotein</keyword>
<dbReference type="RefSeq" id="WP_183773530.1">
    <property type="nucleotide sequence ID" value="NZ_CAWVEG010000107.1"/>
</dbReference>
<keyword evidence="5" id="KW-1185">Reference proteome</keyword>
<dbReference type="PROSITE" id="PS51186">
    <property type="entry name" value="GNAT"/>
    <property type="match status" value="1"/>
</dbReference>
<dbReference type="PANTHER" id="PTHR10908:SF0">
    <property type="entry name" value="SEROTONIN N-ACETYLTRANSFERASE"/>
    <property type="match status" value="1"/>
</dbReference>
<keyword evidence="2" id="KW-0012">Acyltransferase</keyword>
<organism evidence="4 5">
    <name type="scientific">Catenibacillus scindens</name>
    <dbReference type="NCBI Taxonomy" id="673271"/>
    <lineage>
        <taxon>Bacteria</taxon>
        <taxon>Bacillati</taxon>
        <taxon>Bacillota</taxon>
        <taxon>Clostridia</taxon>
        <taxon>Lachnospirales</taxon>
        <taxon>Lachnospiraceae</taxon>
        <taxon>Catenibacillus</taxon>
    </lineage>
</organism>
<protein>
    <submittedName>
        <fullName evidence="4">Ribosomal protein S18 acetylase RimI-like enzyme</fullName>
    </submittedName>
</protein>
<evidence type="ECO:0000313" key="5">
    <source>
        <dbReference type="Proteomes" id="UP000543642"/>
    </source>
</evidence>
<dbReference type="GO" id="GO:0008080">
    <property type="term" value="F:N-acetyltransferase activity"/>
    <property type="evidence" value="ECO:0007669"/>
    <property type="project" value="UniProtKB-ARBA"/>
</dbReference>
<accession>A0A7W8HAD3</accession>
<dbReference type="Proteomes" id="UP000543642">
    <property type="component" value="Unassembled WGS sequence"/>
</dbReference>
<dbReference type="SUPFAM" id="SSF55729">
    <property type="entry name" value="Acyl-CoA N-acyltransferases (Nat)"/>
    <property type="match status" value="1"/>
</dbReference>
<dbReference type="Gene3D" id="3.40.630.30">
    <property type="match status" value="1"/>
</dbReference>
<dbReference type="GO" id="GO:0005840">
    <property type="term" value="C:ribosome"/>
    <property type="evidence" value="ECO:0007669"/>
    <property type="project" value="UniProtKB-KW"/>
</dbReference>
<dbReference type="InterPro" id="IPR051635">
    <property type="entry name" value="SNAT-like"/>
</dbReference>
<dbReference type="InterPro" id="IPR000182">
    <property type="entry name" value="GNAT_dom"/>
</dbReference>
<evidence type="ECO:0000256" key="2">
    <source>
        <dbReference type="ARBA" id="ARBA00023315"/>
    </source>
</evidence>
<feature type="domain" description="N-acetyltransferase" evidence="3">
    <location>
        <begin position="25"/>
        <end position="187"/>
    </location>
</feature>